<dbReference type="SUPFAM" id="SSF81321">
    <property type="entry name" value="Family A G protein-coupled receptor-like"/>
    <property type="match status" value="1"/>
</dbReference>
<evidence type="ECO:0000256" key="8">
    <source>
        <dbReference type="SAM" id="Phobius"/>
    </source>
</evidence>
<sequence length="278" mass="31752">FCYSAVFILGVISNLLVLSIYWQKRKFNSAKQYFFSNLAIADLLVCIFCMPVATILTFTGNDWIFGELLCKLIPFIQMLSIAASATSVLAITFERLYAIVYPLTFSKIFNRKRRKVMISMTWLLSGIYAIPKLIISNVQTQGDYSACQANWTDTSDRVYIAFGGVTLHALPVFIASSTYIYMVYKSNNSVHSEQKICVNMKLHRKAMRTAVTVVIVQVISWLPFYIVSITYSSIIFPPRNADETEDKLFFVARLFGYANSCWNPLIYAMNSTNFRLKF</sequence>
<evidence type="ECO:0000256" key="5">
    <source>
        <dbReference type="ARBA" id="ARBA00023136"/>
    </source>
</evidence>
<evidence type="ECO:0000256" key="1">
    <source>
        <dbReference type="ARBA" id="ARBA00004141"/>
    </source>
</evidence>
<dbReference type="PhylomeDB" id="B3RTB4"/>
<organism evidence="10 11">
    <name type="scientific">Trichoplax adhaerens</name>
    <name type="common">Trichoplax reptans</name>
    <dbReference type="NCBI Taxonomy" id="10228"/>
    <lineage>
        <taxon>Eukaryota</taxon>
        <taxon>Metazoa</taxon>
        <taxon>Placozoa</taxon>
        <taxon>Uniplacotomia</taxon>
        <taxon>Trichoplacea</taxon>
        <taxon>Trichoplacidae</taxon>
        <taxon>Trichoplax</taxon>
    </lineage>
</organism>
<proteinExistence type="predicted"/>
<reference evidence="10 11" key="1">
    <citation type="journal article" date="2008" name="Nature">
        <title>The Trichoplax genome and the nature of placozoans.</title>
        <authorList>
            <person name="Srivastava M."/>
            <person name="Begovic E."/>
            <person name="Chapman J."/>
            <person name="Putnam N.H."/>
            <person name="Hellsten U."/>
            <person name="Kawashima T."/>
            <person name="Kuo A."/>
            <person name="Mitros T."/>
            <person name="Salamov A."/>
            <person name="Carpenter M.L."/>
            <person name="Signorovitch A.Y."/>
            <person name="Moreno M.A."/>
            <person name="Kamm K."/>
            <person name="Grimwood J."/>
            <person name="Schmutz J."/>
            <person name="Shapiro H."/>
            <person name="Grigoriev I.V."/>
            <person name="Buss L.W."/>
            <person name="Schierwater B."/>
            <person name="Dellaporta S.L."/>
            <person name="Rokhsar D.S."/>
        </authorList>
    </citation>
    <scope>NUCLEOTIDE SEQUENCE [LARGE SCALE GENOMIC DNA]</scope>
    <source>
        <strain evidence="10 11">Grell-BS-1999</strain>
    </source>
</reference>
<evidence type="ECO:0000256" key="7">
    <source>
        <dbReference type="ARBA" id="ARBA00023224"/>
    </source>
</evidence>
<dbReference type="GeneID" id="6751874"/>
<dbReference type="EMBL" id="DS985243">
    <property type="protein sequence ID" value="EDV27197.1"/>
    <property type="molecule type" value="Genomic_DNA"/>
</dbReference>
<feature type="transmembrane region" description="Helical" evidence="8">
    <location>
        <begin position="210"/>
        <end position="236"/>
    </location>
</feature>
<dbReference type="Pfam" id="PF00001">
    <property type="entry name" value="7tm_1"/>
    <property type="match status" value="1"/>
</dbReference>
<feature type="non-terminal residue" evidence="10">
    <location>
        <position position="278"/>
    </location>
</feature>
<feature type="non-terminal residue" evidence="10">
    <location>
        <position position="1"/>
    </location>
</feature>
<feature type="transmembrane region" description="Helical" evidence="8">
    <location>
        <begin position="116"/>
        <end position="135"/>
    </location>
</feature>
<dbReference type="PANTHER" id="PTHR45695:SF22">
    <property type="entry name" value="G-PROTEIN COUPLED RECEPTORS FAMILY 1 PROFILE DOMAIN-CONTAINING PROTEIN"/>
    <property type="match status" value="1"/>
</dbReference>
<dbReference type="InParanoid" id="B3RTB4"/>
<feature type="transmembrane region" description="Helical" evidence="8">
    <location>
        <begin position="34"/>
        <end position="58"/>
    </location>
</feature>
<feature type="transmembrane region" description="Helical" evidence="8">
    <location>
        <begin position="158"/>
        <end position="184"/>
    </location>
</feature>
<evidence type="ECO:0000313" key="10">
    <source>
        <dbReference type="EMBL" id="EDV27197.1"/>
    </source>
</evidence>
<dbReference type="STRING" id="10228.B3RTB4"/>
<dbReference type="OrthoDB" id="5964776at2759"/>
<evidence type="ECO:0000259" key="9">
    <source>
        <dbReference type="PROSITE" id="PS50262"/>
    </source>
</evidence>
<keyword evidence="5 8" id="KW-0472">Membrane</keyword>
<dbReference type="GO" id="GO:0004930">
    <property type="term" value="F:G protein-coupled receptor activity"/>
    <property type="evidence" value="ECO:0000318"/>
    <property type="project" value="GO_Central"/>
</dbReference>
<dbReference type="Proteomes" id="UP000009022">
    <property type="component" value="Unassembled WGS sequence"/>
</dbReference>
<feature type="transmembrane region" description="Helical" evidence="8">
    <location>
        <begin position="248"/>
        <end position="268"/>
    </location>
</feature>
<evidence type="ECO:0000256" key="6">
    <source>
        <dbReference type="ARBA" id="ARBA00023170"/>
    </source>
</evidence>
<gene>
    <name evidence="10" type="ORF">TRIADDRAFT_15389</name>
</gene>
<keyword evidence="11" id="KW-1185">Reference proteome</keyword>
<dbReference type="GO" id="GO:0032870">
    <property type="term" value="P:cellular response to hormone stimulus"/>
    <property type="evidence" value="ECO:0000318"/>
    <property type="project" value="GO_Central"/>
</dbReference>
<comment type="subcellular location">
    <subcellularLocation>
        <location evidence="1">Membrane</location>
        <topology evidence="1">Multi-pass membrane protein</topology>
    </subcellularLocation>
</comment>
<keyword evidence="7" id="KW-0807">Transducer</keyword>
<dbReference type="PROSITE" id="PS50262">
    <property type="entry name" value="G_PROTEIN_RECEP_F1_2"/>
    <property type="match status" value="1"/>
</dbReference>
<dbReference type="Gene3D" id="1.20.1070.10">
    <property type="entry name" value="Rhodopsin 7-helix transmembrane proteins"/>
    <property type="match status" value="1"/>
</dbReference>
<dbReference type="PRINTS" id="PR00237">
    <property type="entry name" value="GPCRRHODOPSN"/>
</dbReference>
<dbReference type="GO" id="GO:0007186">
    <property type="term" value="P:G protein-coupled receptor signaling pathway"/>
    <property type="evidence" value="ECO:0000318"/>
    <property type="project" value="GO_Central"/>
</dbReference>
<evidence type="ECO:0000256" key="4">
    <source>
        <dbReference type="ARBA" id="ARBA00023040"/>
    </source>
</evidence>
<evidence type="ECO:0000256" key="2">
    <source>
        <dbReference type="ARBA" id="ARBA00022692"/>
    </source>
</evidence>
<dbReference type="InterPro" id="IPR017452">
    <property type="entry name" value="GPCR_Rhodpsn_7TM"/>
</dbReference>
<keyword evidence="3 8" id="KW-1133">Transmembrane helix</keyword>
<protein>
    <recommendedName>
        <fullName evidence="9">G-protein coupled receptors family 1 profile domain-containing protein</fullName>
    </recommendedName>
</protein>
<accession>B3RTB4</accession>
<keyword evidence="2 8" id="KW-0812">Transmembrane</keyword>
<keyword evidence="4" id="KW-0297">G-protein coupled receptor</keyword>
<keyword evidence="6" id="KW-0675">Receptor</keyword>
<dbReference type="eggNOG" id="KOG3656">
    <property type="taxonomic scope" value="Eukaryota"/>
</dbReference>
<dbReference type="GO" id="GO:0005886">
    <property type="term" value="C:plasma membrane"/>
    <property type="evidence" value="ECO:0000318"/>
    <property type="project" value="GO_Central"/>
</dbReference>
<dbReference type="PANTHER" id="PTHR45695">
    <property type="entry name" value="LEUCOKININ RECEPTOR-RELATED"/>
    <property type="match status" value="1"/>
</dbReference>
<feature type="transmembrane region" description="Helical" evidence="8">
    <location>
        <begin position="78"/>
        <end position="104"/>
    </location>
</feature>
<dbReference type="CTD" id="6751874"/>
<feature type="transmembrane region" description="Helical" evidence="8">
    <location>
        <begin position="6"/>
        <end position="22"/>
    </location>
</feature>
<dbReference type="InterPro" id="IPR000276">
    <property type="entry name" value="GPCR_Rhodpsn"/>
</dbReference>
<dbReference type="RefSeq" id="XP_002111193.1">
    <property type="nucleotide sequence ID" value="XM_002111157.1"/>
</dbReference>
<name>B3RTB4_TRIAD</name>
<dbReference type="KEGG" id="tad:TRIADDRAFT_15389"/>
<dbReference type="HOGENOM" id="CLU_009579_6_4_1"/>
<evidence type="ECO:0000313" key="11">
    <source>
        <dbReference type="Proteomes" id="UP000009022"/>
    </source>
</evidence>
<evidence type="ECO:0000256" key="3">
    <source>
        <dbReference type="ARBA" id="ARBA00022989"/>
    </source>
</evidence>
<feature type="domain" description="G-protein coupled receptors family 1 profile" evidence="9">
    <location>
        <begin position="13"/>
        <end position="267"/>
    </location>
</feature>
<dbReference type="AlphaFoldDB" id="B3RTB4"/>